<accession>A0ABY6AS21</accession>
<evidence type="ECO:0000313" key="3">
    <source>
        <dbReference type="EMBL" id="UXH76034.1"/>
    </source>
</evidence>
<keyword evidence="1" id="KW-0732">Signal</keyword>
<feature type="signal peptide" evidence="1">
    <location>
        <begin position="1"/>
        <end position="23"/>
    </location>
</feature>
<dbReference type="RefSeq" id="WP_261755764.1">
    <property type="nucleotide sequence ID" value="NZ_CP104562.2"/>
</dbReference>
<dbReference type="PANTHER" id="PTHR30383:SF5">
    <property type="entry name" value="SGNH HYDROLASE-TYPE ESTERASE DOMAIN-CONTAINING PROTEIN"/>
    <property type="match status" value="1"/>
</dbReference>
<feature type="chain" id="PRO_5046525950" evidence="1">
    <location>
        <begin position="24"/>
        <end position="248"/>
    </location>
</feature>
<dbReference type="EMBL" id="CP104562">
    <property type="protein sequence ID" value="UXH76034.1"/>
    <property type="molecule type" value="Genomic_DNA"/>
</dbReference>
<dbReference type="Proteomes" id="UP001064933">
    <property type="component" value="Chromosome"/>
</dbReference>
<sequence length="248" mass="26315">MAPTKSLLMAASALALLTMTGCAAWRVAQSAELARQSEPLQVRPPAPVLRLLVVGDSTAVGTGASTPQASLAGLLAARFPGLMIENRAKDGATFADVARQLAAPAPQGTSFDMVLVNAGGNDVIRLRNLDTVAQDIDRVAQLARQTAPFVVLMPAGNVGNAPFFFPPVSWWMTQRARRLHAAVAASAERHGAVYVRLFEERDNDPFAQQRALNASDGLHPSDAGYRVWLQQLMQQAGLAQRLTAAAPG</sequence>
<dbReference type="Gene3D" id="3.40.50.1110">
    <property type="entry name" value="SGNH hydrolase"/>
    <property type="match status" value="1"/>
</dbReference>
<dbReference type="InterPro" id="IPR013830">
    <property type="entry name" value="SGNH_hydro"/>
</dbReference>
<evidence type="ECO:0000313" key="4">
    <source>
        <dbReference type="Proteomes" id="UP001064933"/>
    </source>
</evidence>
<dbReference type="Pfam" id="PF13472">
    <property type="entry name" value="Lipase_GDSL_2"/>
    <property type="match status" value="1"/>
</dbReference>
<evidence type="ECO:0000256" key="1">
    <source>
        <dbReference type="SAM" id="SignalP"/>
    </source>
</evidence>
<name>A0ABY6AS21_9BURK</name>
<proteinExistence type="predicted"/>
<organism evidence="3 4">
    <name type="scientific">Roseateles amylovorans</name>
    <dbReference type="NCBI Taxonomy" id="2978473"/>
    <lineage>
        <taxon>Bacteria</taxon>
        <taxon>Pseudomonadati</taxon>
        <taxon>Pseudomonadota</taxon>
        <taxon>Betaproteobacteria</taxon>
        <taxon>Burkholderiales</taxon>
        <taxon>Sphaerotilaceae</taxon>
        <taxon>Roseateles</taxon>
    </lineage>
</organism>
<dbReference type="InterPro" id="IPR051532">
    <property type="entry name" value="Ester_Hydrolysis_Enzymes"/>
</dbReference>
<gene>
    <name evidence="3" type="ORF">N4261_13205</name>
</gene>
<dbReference type="SUPFAM" id="SSF52266">
    <property type="entry name" value="SGNH hydrolase"/>
    <property type="match status" value="1"/>
</dbReference>
<keyword evidence="4" id="KW-1185">Reference proteome</keyword>
<reference evidence="3" key="1">
    <citation type="submission" date="2022-10" db="EMBL/GenBank/DDBJ databases">
        <title>Characterization and whole genome sequencing of a new Roseateles species, isolated from fresh water.</title>
        <authorList>
            <person name="Guliayeva D.Y."/>
            <person name="Akhremchuk A.E."/>
            <person name="Sikolenko M.A."/>
            <person name="Valentovich L.N."/>
            <person name="Sidarenka A.V."/>
        </authorList>
    </citation>
    <scope>NUCLEOTIDE SEQUENCE</scope>
    <source>
        <strain evidence="3">BIM B-1768</strain>
    </source>
</reference>
<feature type="domain" description="SGNH hydrolase-type esterase" evidence="2">
    <location>
        <begin position="53"/>
        <end position="227"/>
    </location>
</feature>
<dbReference type="PROSITE" id="PS51257">
    <property type="entry name" value="PROKAR_LIPOPROTEIN"/>
    <property type="match status" value="1"/>
</dbReference>
<dbReference type="InterPro" id="IPR036514">
    <property type="entry name" value="SGNH_hydro_sf"/>
</dbReference>
<protein>
    <submittedName>
        <fullName evidence="3">GDSL-type esterase/lipase family protein</fullName>
    </submittedName>
</protein>
<evidence type="ECO:0000259" key="2">
    <source>
        <dbReference type="Pfam" id="PF13472"/>
    </source>
</evidence>
<dbReference type="PANTHER" id="PTHR30383">
    <property type="entry name" value="THIOESTERASE 1/PROTEASE 1/LYSOPHOSPHOLIPASE L1"/>
    <property type="match status" value="1"/>
</dbReference>